<dbReference type="EMBL" id="KV921258">
    <property type="protein sequence ID" value="ORE23515.1"/>
    <property type="molecule type" value="Genomic_DNA"/>
</dbReference>
<dbReference type="InterPro" id="IPR036397">
    <property type="entry name" value="RNaseH_sf"/>
</dbReference>
<protein>
    <recommendedName>
        <fullName evidence="3">Tc1-like transposase DDE domain-containing protein</fullName>
    </recommendedName>
</protein>
<evidence type="ECO:0000313" key="1">
    <source>
        <dbReference type="EMBL" id="ORE23515.1"/>
    </source>
</evidence>
<sequence>MAFEEIAQRYMHPNPLFRAIVMHGTLCVWFILRAQNWCGSSPASHESIRHFNLLYHLECTEDYQPQSPPKEKGTIFIQEAQKRVSELALAHRSWIIHDWRKIIFSDVKNQRLRLGWYRILYWSLSTSELQPHHVIPAVKHEVYNGRMNAEDYIRILDGDLTGTLNYHNLRNEDLIFQHDNDPRHTAKVTKKYLHEQKKYTVPS</sequence>
<name>A0A1X0SGS8_RHIZD</name>
<dbReference type="Proteomes" id="UP000242381">
    <property type="component" value="Unassembled WGS sequence"/>
</dbReference>
<proteinExistence type="predicted"/>
<reference evidence="1 2" key="1">
    <citation type="journal article" date="2016" name="Proc. Natl. Acad. Sci. U.S.A.">
        <title>Lipid metabolic changes in an early divergent fungus govern the establishment of a mutualistic symbiosis with endobacteria.</title>
        <authorList>
            <person name="Lastovetsky O.A."/>
            <person name="Gaspar M.L."/>
            <person name="Mondo S.J."/>
            <person name="LaButti K.M."/>
            <person name="Sandor L."/>
            <person name="Grigoriev I.V."/>
            <person name="Henry S.A."/>
            <person name="Pawlowska T.E."/>
        </authorList>
    </citation>
    <scope>NUCLEOTIDE SEQUENCE [LARGE SCALE GENOMIC DNA]</scope>
    <source>
        <strain evidence="1 2">ATCC 11559</strain>
    </source>
</reference>
<accession>A0A1X0SGS8</accession>
<evidence type="ECO:0008006" key="3">
    <source>
        <dbReference type="Google" id="ProtNLM"/>
    </source>
</evidence>
<organism evidence="1 2">
    <name type="scientific">Rhizopus microsporus</name>
    <dbReference type="NCBI Taxonomy" id="58291"/>
    <lineage>
        <taxon>Eukaryota</taxon>
        <taxon>Fungi</taxon>
        <taxon>Fungi incertae sedis</taxon>
        <taxon>Mucoromycota</taxon>
        <taxon>Mucoromycotina</taxon>
        <taxon>Mucoromycetes</taxon>
        <taxon>Mucorales</taxon>
        <taxon>Mucorineae</taxon>
        <taxon>Rhizopodaceae</taxon>
        <taxon>Rhizopus</taxon>
    </lineage>
</organism>
<dbReference type="GO" id="GO:0003676">
    <property type="term" value="F:nucleic acid binding"/>
    <property type="evidence" value="ECO:0007669"/>
    <property type="project" value="InterPro"/>
</dbReference>
<dbReference type="Gene3D" id="3.30.420.10">
    <property type="entry name" value="Ribonuclease H-like superfamily/Ribonuclease H"/>
    <property type="match status" value="1"/>
</dbReference>
<evidence type="ECO:0000313" key="2">
    <source>
        <dbReference type="Proteomes" id="UP000242381"/>
    </source>
</evidence>
<gene>
    <name evidence="1" type="ORF">BCV71DRAFT_269714</name>
</gene>
<dbReference type="AlphaFoldDB" id="A0A1X0SGS8"/>
<dbReference type="OMA" id="FTDESHY"/>